<evidence type="ECO:0000313" key="2">
    <source>
        <dbReference type="Proteomes" id="UP001519345"/>
    </source>
</evidence>
<accession>A0ABS4IIL8</accession>
<proteinExistence type="predicted"/>
<name>A0ABS4IIL8_9BACI</name>
<evidence type="ECO:0000313" key="1">
    <source>
        <dbReference type="EMBL" id="MBP1970772.1"/>
    </source>
</evidence>
<dbReference type="Pfam" id="PF14350">
    <property type="entry name" value="Beta_protein"/>
    <property type="match status" value="1"/>
</dbReference>
<organism evidence="1 2">
    <name type="scientific">Virgibacillus natechei</name>
    <dbReference type="NCBI Taxonomy" id="1216297"/>
    <lineage>
        <taxon>Bacteria</taxon>
        <taxon>Bacillati</taxon>
        <taxon>Bacillota</taxon>
        <taxon>Bacilli</taxon>
        <taxon>Bacillales</taxon>
        <taxon>Bacillaceae</taxon>
        <taxon>Virgibacillus</taxon>
    </lineage>
</organism>
<gene>
    <name evidence="1" type="ORF">J2Z83_002908</name>
</gene>
<dbReference type="Proteomes" id="UP001519345">
    <property type="component" value="Unassembled WGS sequence"/>
</dbReference>
<sequence length="66" mass="7337">MENDGVKTIQDVCQEIGNSDVYKNPDFSAGDRAINDCAEGNLEITNHPKPIEFGINHHIELTARQL</sequence>
<dbReference type="EMBL" id="JAGGKX010000017">
    <property type="protein sequence ID" value="MBP1970772.1"/>
    <property type="molecule type" value="Genomic_DNA"/>
</dbReference>
<reference evidence="1 2" key="1">
    <citation type="submission" date="2021-03" db="EMBL/GenBank/DDBJ databases">
        <title>Genomic Encyclopedia of Type Strains, Phase IV (KMG-IV): sequencing the most valuable type-strain genomes for metagenomic binning, comparative biology and taxonomic classification.</title>
        <authorList>
            <person name="Goeker M."/>
        </authorList>
    </citation>
    <scope>NUCLEOTIDE SEQUENCE [LARGE SCALE GENOMIC DNA]</scope>
    <source>
        <strain evidence="1 2">DSM 25609</strain>
    </source>
</reference>
<comment type="caution">
    <text evidence="1">The sequence shown here is derived from an EMBL/GenBank/DDBJ whole genome shotgun (WGS) entry which is preliminary data.</text>
</comment>
<dbReference type="InterPro" id="IPR025683">
    <property type="entry name" value="Protein_beta"/>
</dbReference>
<keyword evidence="2" id="KW-1185">Reference proteome</keyword>
<protein>
    <submittedName>
        <fullName evidence="1">Uncharacterized protein</fullName>
    </submittedName>
</protein>